<dbReference type="EMBL" id="JAVREQ010000023">
    <property type="protein sequence ID" value="MDT0381538.1"/>
    <property type="molecule type" value="Genomic_DNA"/>
</dbReference>
<comment type="caution">
    <text evidence="2">The sequence shown here is derived from an EMBL/GenBank/DDBJ whole genome shotgun (WGS) entry which is preliminary data.</text>
</comment>
<accession>A0ABU2NX21</accession>
<protein>
    <submittedName>
        <fullName evidence="2">Polysaccharide pyruvyl transferase family protein</fullName>
    </submittedName>
</protein>
<sequence>MSGGRTLVTGWFSFPRGEATAGDVLALRHVEARLDLAGASYDVAWSPGFRSQAVSLEDADPQHYSRLLFVCGPVAGKQIAALHERFAHCFRVALGVSTVDPADPALSGFHRVMSRDGPGTLRGRVDLAASAPAEEPVPVAGVVLAGGRRERGAGVRDDAVAEALTSWMCGKNCARLELDTRLDAHDWRRSATCGQYLSVLERLDVVVTDRLHGLVLALRSGVPALAVDPVDGGATVSAQARVCRWPAVLHPEDVTPRLLDHWWSWCLGRGRELAAERGRDFRARRPARYPSR</sequence>
<dbReference type="RefSeq" id="WP_311675234.1">
    <property type="nucleotide sequence ID" value="NZ_JAVREQ010000023.1"/>
</dbReference>
<evidence type="ECO:0000259" key="1">
    <source>
        <dbReference type="Pfam" id="PF04230"/>
    </source>
</evidence>
<keyword evidence="3" id="KW-1185">Reference proteome</keyword>
<feature type="domain" description="Polysaccharide pyruvyl transferase" evidence="1">
    <location>
        <begin position="195"/>
        <end position="228"/>
    </location>
</feature>
<keyword evidence="2" id="KW-0808">Transferase</keyword>
<reference evidence="3" key="1">
    <citation type="submission" date="2023-07" db="EMBL/GenBank/DDBJ databases">
        <title>30 novel species of actinomycetes from the DSMZ collection.</title>
        <authorList>
            <person name="Nouioui I."/>
        </authorList>
    </citation>
    <scope>NUCLEOTIDE SEQUENCE [LARGE SCALE GENOMIC DNA]</scope>
    <source>
        <strain evidence="3">DSM 42041</strain>
    </source>
</reference>
<organism evidence="2 3">
    <name type="scientific">Streptomyces hazeniae</name>
    <dbReference type="NCBI Taxonomy" id="3075538"/>
    <lineage>
        <taxon>Bacteria</taxon>
        <taxon>Bacillati</taxon>
        <taxon>Actinomycetota</taxon>
        <taxon>Actinomycetes</taxon>
        <taxon>Kitasatosporales</taxon>
        <taxon>Streptomycetaceae</taxon>
        <taxon>Streptomyces</taxon>
    </lineage>
</organism>
<gene>
    <name evidence="2" type="ORF">RM572_22525</name>
</gene>
<dbReference type="GO" id="GO:0016740">
    <property type="term" value="F:transferase activity"/>
    <property type="evidence" value="ECO:0007669"/>
    <property type="project" value="UniProtKB-KW"/>
</dbReference>
<evidence type="ECO:0000313" key="3">
    <source>
        <dbReference type="Proteomes" id="UP001183414"/>
    </source>
</evidence>
<proteinExistence type="predicted"/>
<name>A0ABU2NX21_9ACTN</name>
<dbReference type="InterPro" id="IPR007345">
    <property type="entry name" value="Polysacch_pyruvyl_Trfase"/>
</dbReference>
<dbReference type="Pfam" id="PF04230">
    <property type="entry name" value="PS_pyruv_trans"/>
    <property type="match status" value="1"/>
</dbReference>
<dbReference type="Proteomes" id="UP001183414">
    <property type="component" value="Unassembled WGS sequence"/>
</dbReference>
<evidence type="ECO:0000313" key="2">
    <source>
        <dbReference type="EMBL" id="MDT0381538.1"/>
    </source>
</evidence>